<feature type="compositionally biased region" description="Polar residues" evidence="1">
    <location>
        <begin position="109"/>
        <end position="122"/>
    </location>
</feature>
<dbReference type="OrthoDB" id="3438983at2759"/>
<accession>A0A1V8SHA6</accession>
<evidence type="ECO:0000256" key="1">
    <source>
        <dbReference type="SAM" id="MobiDB-lite"/>
    </source>
</evidence>
<gene>
    <name evidence="2" type="ORF">B0A48_15627</name>
</gene>
<dbReference type="EMBL" id="NAJO01000046">
    <property type="protein sequence ID" value="OQN98360.1"/>
    <property type="molecule type" value="Genomic_DNA"/>
</dbReference>
<dbReference type="AlphaFoldDB" id="A0A1V8SHA6"/>
<name>A0A1V8SHA6_9PEZI</name>
<dbReference type="Proteomes" id="UP000192596">
    <property type="component" value="Unassembled WGS sequence"/>
</dbReference>
<proteinExistence type="predicted"/>
<protein>
    <submittedName>
        <fullName evidence="2">Uncharacterized protein</fullName>
    </submittedName>
</protein>
<organism evidence="2 3">
    <name type="scientific">Cryoendolithus antarcticus</name>
    <dbReference type="NCBI Taxonomy" id="1507870"/>
    <lineage>
        <taxon>Eukaryota</taxon>
        <taxon>Fungi</taxon>
        <taxon>Dikarya</taxon>
        <taxon>Ascomycota</taxon>
        <taxon>Pezizomycotina</taxon>
        <taxon>Dothideomycetes</taxon>
        <taxon>Dothideomycetidae</taxon>
        <taxon>Cladosporiales</taxon>
        <taxon>Cladosporiaceae</taxon>
        <taxon>Cryoendolithus</taxon>
    </lineage>
</organism>
<evidence type="ECO:0000313" key="3">
    <source>
        <dbReference type="Proteomes" id="UP000192596"/>
    </source>
</evidence>
<reference evidence="3" key="1">
    <citation type="submission" date="2017-03" db="EMBL/GenBank/DDBJ databases">
        <title>Genomes of endolithic fungi from Antarctica.</title>
        <authorList>
            <person name="Coleine C."/>
            <person name="Masonjones S."/>
            <person name="Stajich J.E."/>
        </authorList>
    </citation>
    <scope>NUCLEOTIDE SEQUENCE [LARGE SCALE GENOMIC DNA]</scope>
    <source>
        <strain evidence="3">CCFEE 5527</strain>
    </source>
</reference>
<comment type="caution">
    <text evidence="2">The sequence shown here is derived from an EMBL/GenBank/DDBJ whole genome shotgun (WGS) entry which is preliminary data.</text>
</comment>
<dbReference type="InParanoid" id="A0A1V8SHA6"/>
<feature type="region of interest" description="Disordered" evidence="1">
    <location>
        <begin position="109"/>
        <end position="141"/>
    </location>
</feature>
<keyword evidence="3" id="KW-1185">Reference proteome</keyword>
<sequence length="350" mass="39170">MRGQLSIQLPTGPPKWRSSYAVADEYNVLDSEEIAKYLIAQLTRKLQESTTVSYDALILSAVRRNPKKFFALVAAPKELDPPASRFASSQSSPDQGAWQIAVVADSLSTSPNNSAHSDFPTRSHSASSALESSTSNFQSTNWRDPNAGAAFEIPRKLNSALDEYVGYGKHLDRRSSTYVPGQRTICGHSIDVIQPSVMTWHMDRHVFPKDKRIIVLEGGKLEVLASGEQVLHKGRYWIVLGVDGNKLVEVPIYTFDDKGLEGVSREEHHEYAEIRPPHLSHDAFISKNKHNSVLGIAKLYQPQRLRETMLAHVAKPQICDLSKTASRRVAMMDPESFEVLKRLVEKRQIN</sequence>
<feature type="compositionally biased region" description="Low complexity" evidence="1">
    <location>
        <begin position="123"/>
        <end position="135"/>
    </location>
</feature>
<evidence type="ECO:0000313" key="2">
    <source>
        <dbReference type="EMBL" id="OQN98360.1"/>
    </source>
</evidence>